<comment type="caution">
    <text evidence="4">The sequence shown here is derived from an EMBL/GenBank/DDBJ whole genome shotgun (WGS) entry which is preliminary data.</text>
</comment>
<comment type="function">
    <text evidence="3">Required for rescue of stalled ribosomes mediated by trans-translation. Binds to transfer-messenger RNA (tmRNA), required for stable association of tmRNA with ribosomes. tmRNA and SmpB together mimic tRNA shape, replacing the anticodon stem-loop with SmpB. tmRNA is encoded by the ssrA gene; the 2 termini fold to resemble tRNA(Ala) and it encodes a 'tag peptide', a short internal open reading frame. During trans-translation Ala-aminoacylated tmRNA acts like a tRNA, entering the A-site of stalled ribosomes, displacing the stalled mRNA. The ribosome then switches to translate the ORF on the tmRNA; the nascent peptide is terminated with the 'tag peptide' encoded by the tmRNA and targeted for degradation. The ribosome is freed to recommence translation, which seems to be the essential function of trans-translation.</text>
</comment>
<dbReference type="Pfam" id="PF01668">
    <property type="entry name" value="SmpB"/>
    <property type="match status" value="1"/>
</dbReference>
<accession>A0ABS9BC03</accession>
<evidence type="ECO:0000313" key="4">
    <source>
        <dbReference type="EMBL" id="MCF1713127.1"/>
    </source>
</evidence>
<dbReference type="PROSITE" id="PS01317">
    <property type="entry name" value="SSRP"/>
    <property type="match status" value="1"/>
</dbReference>
<sequence length="144" mass="17003">MELRNRSAFHEYFFETTYVAGIVLVGTEVKSLRAGKVSFNDAYCQFHKGELYVKNLHISDYAFGTTQRHEPTQERKLLLKKKELRKLEAKIKEKGYTIVPLKIFFNDRNLAKIEIGLGKGKKLYDKRETIKKRDVERDLKRYVK</sequence>
<dbReference type="NCBIfam" id="TIGR00086">
    <property type="entry name" value="smpB"/>
    <property type="match status" value="1"/>
</dbReference>
<dbReference type="SUPFAM" id="SSF74982">
    <property type="entry name" value="Small protein B (SmpB)"/>
    <property type="match status" value="1"/>
</dbReference>
<dbReference type="PANTHER" id="PTHR30308">
    <property type="entry name" value="TMRNA-BINDING COMPONENT OF TRANS-TRANSLATION TAGGING COMPLEX"/>
    <property type="match status" value="1"/>
</dbReference>
<dbReference type="HAMAP" id="MF_00023">
    <property type="entry name" value="SmpB"/>
    <property type="match status" value="1"/>
</dbReference>
<dbReference type="Gene3D" id="2.40.280.10">
    <property type="match status" value="1"/>
</dbReference>
<dbReference type="PANTHER" id="PTHR30308:SF2">
    <property type="entry name" value="SSRA-BINDING PROTEIN"/>
    <property type="match status" value="1"/>
</dbReference>
<keyword evidence="1 3" id="KW-0963">Cytoplasm</keyword>
<evidence type="ECO:0000256" key="1">
    <source>
        <dbReference type="ARBA" id="ARBA00022490"/>
    </source>
</evidence>
<protein>
    <recommendedName>
        <fullName evidence="3">SsrA-binding protein</fullName>
    </recommendedName>
    <alternativeName>
        <fullName evidence="3">Small protein B</fullName>
    </alternativeName>
</protein>
<gene>
    <name evidence="3 4" type="primary">smpB</name>
    <name evidence="4" type="ORF">L0U88_00615</name>
</gene>
<reference evidence="4 5" key="1">
    <citation type="submission" date="2022-01" db="EMBL/GenBank/DDBJ databases">
        <title>Flavihumibacter sp. nov., isolated from sediment of a river.</title>
        <authorList>
            <person name="Liu H."/>
        </authorList>
    </citation>
    <scope>NUCLEOTIDE SEQUENCE [LARGE SCALE GENOMIC DNA]</scope>
    <source>
        <strain evidence="4 5">RY-1</strain>
    </source>
</reference>
<dbReference type="Proteomes" id="UP001200145">
    <property type="component" value="Unassembled WGS sequence"/>
</dbReference>
<dbReference type="NCBIfam" id="NF003843">
    <property type="entry name" value="PRK05422.1"/>
    <property type="match status" value="1"/>
</dbReference>
<dbReference type="EMBL" id="JAKEVY010000001">
    <property type="protein sequence ID" value="MCF1713127.1"/>
    <property type="molecule type" value="Genomic_DNA"/>
</dbReference>
<keyword evidence="5" id="KW-1185">Reference proteome</keyword>
<evidence type="ECO:0000256" key="3">
    <source>
        <dbReference type="HAMAP-Rule" id="MF_00023"/>
    </source>
</evidence>
<dbReference type="InterPro" id="IPR000037">
    <property type="entry name" value="SsrA-bd_prot"/>
</dbReference>
<name>A0ABS9BC03_9BACT</name>
<keyword evidence="2 3" id="KW-0694">RNA-binding</keyword>
<organism evidence="4 5">
    <name type="scientific">Flavihumibacter fluminis</name>
    <dbReference type="NCBI Taxonomy" id="2909236"/>
    <lineage>
        <taxon>Bacteria</taxon>
        <taxon>Pseudomonadati</taxon>
        <taxon>Bacteroidota</taxon>
        <taxon>Chitinophagia</taxon>
        <taxon>Chitinophagales</taxon>
        <taxon>Chitinophagaceae</taxon>
        <taxon>Flavihumibacter</taxon>
    </lineage>
</organism>
<comment type="similarity">
    <text evidence="3">Belongs to the SmpB family.</text>
</comment>
<proteinExistence type="inferred from homology"/>
<evidence type="ECO:0000313" key="5">
    <source>
        <dbReference type="Proteomes" id="UP001200145"/>
    </source>
</evidence>
<dbReference type="InterPro" id="IPR020081">
    <property type="entry name" value="SsrA-bd_prot_CS"/>
</dbReference>
<dbReference type="RefSeq" id="WP_234863558.1">
    <property type="nucleotide sequence ID" value="NZ_JAKEVY010000001.1"/>
</dbReference>
<comment type="subcellular location">
    <subcellularLocation>
        <location evidence="3">Cytoplasm</location>
    </subcellularLocation>
    <text evidence="3">The tmRNA-SmpB complex associates with stalled 70S ribosomes.</text>
</comment>
<evidence type="ECO:0000256" key="2">
    <source>
        <dbReference type="ARBA" id="ARBA00022884"/>
    </source>
</evidence>
<dbReference type="InterPro" id="IPR023620">
    <property type="entry name" value="SmpB"/>
</dbReference>